<protein>
    <submittedName>
        <fullName evidence="2">Uncharacterized protein</fullName>
    </submittedName>
</protein>
<evidence type="ECO:0000313" key="3">
    <source>
        <dbReference type="Proteomes" id="UP000221369"/>
    </source>
</evidence>
<organism evidence="2 3">
    <name type="scientific">Paramicrobacterium agarici</name>
    <dbReference type="NCBI Taxonomy" id="630514"/>
    <lineage>
        <taxon>Bacteria</taxon>
        <taxon>Bacillati</taxon>
        <taxon>Actinomycetota</taxon>
        <taxon>Actinomycetes</taxon>
        <taxon>Micrococcales</taxon>
        <taxon>Microbacteriaceae</taxon>
        <taxon>Paramicrobacterium</taxon>
    </lineage>
</organism>
<dbReference type="AlphaFoldDB" id="A0A2A9DZZ5"/>
<feature type="region of interest" description="Disordered" evidence="1">
    <location>
        <begin position="1"/>
        <end position="21"/>
    </location>
</feature>
<dbReference type="Proteomes" id="UP000221369">
    <property type="component" value="Unassembled WGS sequence"/>
</dbReference>
<evidence type="ECO:0000256" key="1">
    <source>
        <dbReference type="SAM" id="MobiDB-lite"/>
    </source>
</evidence>
<sequence>MSLVAEPQIPGRGTTAPPSLEDIRLDALSHREWRVIDTRLPEHDAPCVLGFIERCGNRYETLVLGRGVRRYSFPSLAEAKRHFAR</sequence>
<keyword evidence="3" id="KW-1185">Reference proteome</keyword>
<proteinExistence type="predicted"/>
<reference evidence="2 3" key="1">
    <citation type="submission" date="2017-10" db="EMBL/GenBank/DDBJ databases">
        <title>Sequencing the genomes of 1000 actinobacteria strains.</title>
        <authorList>
            <person name="Klenk H.-P."/>
        </authorList>
    </citation>
    <scope>NUCLEOTIDE SEQUENCE [LARGE SCALE GENOMIC DNA]</scope>
    <source>
        <strain evidence="2 3">DSM 21798</strain>
    </source>
</reference>
<gene>
    <name evidence="2" type="ORF">ATJ78_2939</name>
</gene>
<comment type="caution">
    <text evidence="2">The sequence shown here is derived from an EMBL/GenBank/DDBJ whole genome shotgun (WGS) entry which is preliminary data.</text>
</comment>
<dbReference type="EMBL" id="PDJE01000001">
    <property type="protein sequence ID" value="PFG31956.1"/>
    <property type="molecule type" value="Genomic_DNA"/>
</dbReference>
<name>A0A2A9DZZ5_9MICO</name>
<accession>A0A2A9DZZ5</accession>
<dbReference type="OrthoDB" id="5120633at2"/>
<dbReference type="RefSeq" id="WP_098408903.1">
    <property type="nucleotide sequence ID" value="NZ_PDJE01000001.1"/>
</dbReference>
<evidence type="ECO:0000313" key="2">
    <source>
        <dbReference type="EMBL" id="PFG31956.1"/>
    </source>
</evidence>